<evidence type="ECO:0000313" key="1">
    <source>
        <dbReference type="EMBL" id="GIY63286.1"/>
    </source>
</evidence>
<comment type="caution">
    <text evidence="1">The sequence shown here is derived from an EMBL/GenBank/DDBJ whole genome shotgun (WGS) entry which is preliminary data.</text>
</comment>
<evidence type="ECO:0000313" key="2">
    <source>
        <dbReference type="Proteomes" id="UP001054945"/>
    </source>
</evidence>
<gene>
    <name evidence="1" type="ORF">CEXT_310371</name>
</gene>
<protein>
    <submittedName>
        <fullName evidence="1">Uncharacterized protein</fullName>
    </submittedName>
</protein>
<name>A0AAV4V015_CAEEX</name>
<dbReference type="EMBL" id="BPLR01013726">
    <property type="protein sequence ID" value="GIY63286.1"/>
    <property type="molecule type" value="Genomic_DNA"/>
</dbReference>
<keyword evidence="2" id="KW-1185">Reference proteome</keyword>
<proteinExistence type="predicted"/>
<dbReference type="Proteomes" id="UP001054945">
    <property type="component" value="Unassembled WGS sequence"/>
</dbReference>
<reference evidence="1 2" key="1">
    <citation type="submission" date="2021-06" db="EMBL/GenBank/DDBJ databases">
        <title>Caerostris extrusa draft genome.</title>
        <authorList>
            <person name="Kono N."/>
            <person name="Arakawa K."/>
        </authorList>
    </citation>
    <scope>NUCLEOTIDE SEQUENCE [LARGE SCALE GENOMIC DNA]</scope>
</reference>
<dbReference type="AlphaFoldDB" id="A0AAV4V015"/>
<sequence length="130" mass="15085">MESSCLPKQELPNNDTELCNFRLNVKNDRETAPFIKPLKDLQKVKTPPERIGTDFQFQPLENDNTAMQVEHTTEILPRLPPLMIHHPDNLKELLKALNESFTNNIDMNLTRDVVNCFPDSHDIQNKHLQN</sequence>
<organism evidence="1 2">
    <name type="scientific">Caerostris extrusa</name>
    <name type="common">Bark spider</name>
    <name type="synonym">Caerostris bankana</name>
    <dbReference type="NCBI Taxonomy" id="172846"/>
    <lineage>
        <taxon>Eukaryota</taxon>
        <taxon>Metazoa</taxon>
        <taxon>Ecdysozoa</taxon>
        <taxon>Arthropoda</taxon>
        <taxon>Chelicerata</taxon>
        <taxon>Arachnida</taxon>
        <taxon>Araneae</taxon>
        <taxon>Araneomorphae</taxon>
        <taxon>Entelegynae</taxon>
        <taxon>Araneoidea</taxon>
        <taxon>Araneidae</taxon>
        <taxon>Caerostris</taxon>
    </lineage>
</organism>
<accession>A0AAV4V015</accession>